<evidence type="ECO:0000313" key="3">
    <source>
        <dbReference type="Proteomes" id="UP000242519"/>
    </source>
</evidence>
<feature type="compositionally biased region" description="Acidic residues" evidence="1">
    <location>
        <begin position="38"/>
        <end position="50"/>
    </location>
</feature>
<evidence type="ECO:0000256" key="1">
    <source>
        <dbReference type="SAM" id="MobiDB-lite"/>
    </source>
</evidence>
<evidence type="ECO:0000313" key="2">
    <source>
        <dbReference type="EMBL" id="OWP01220.1"/>
    </source>
</evidence>
<gene>
    <name evidence="2" type="ORF">B2J93_5500</name>
</gene>
<name>A0A218Z0S2_9HELO</name>
<dbReference type="EMBL" id="MZNU01000281">
    <property type="protein sequence ID" value="OWP01220.1"/>
    <property type="molecule type" value="Genomic_DNA"/>
</dbReference>
<comment type="caution">
    <text evidence="2">The sequence shown here is derived from an EMBL/GenBank/DDBJ whole genome shotgun (WGS) entry which is preliminary data.</text>
</comment>
<feature type="region of interest" description="Disordered" evidence="1">
    <location>
        <begin position="1"/>
        <end position="56"/>
    </location>
</feature>
<accession>A0A218Z0S2</accession>
<keyword evidence="3" id="KW-1185">Reference proteome</keyword>
<dbReference type="InParanoid" id="A0A218Z0S2"/>
<feature type="compositionally biased region" description="Acidic residues" evidence="1">
    <location>
        <begin position="18"/>
        <end position="29"/>
    </location>
</feature>
<dbReference type="AlphaFoldDB" id="A0A218Z0S2"/>
<dbReference type="Proteomes" id="UP000242519">
    <property type="component" value="Unassembled WGS sequence"/>
</dbReference>
<reference evidence="2 3" key="1">
    <citation type="submission" date="2017-04" db="EMBL/GenBank/DDBJ databases">
        <title>Draft genome sequence of Marssonina coronaria NL1: causal agent of apple blotch.</title>
        <authorList>
            <person name="Cheng Q."/>
        </authorList>
    </citation>
    <scope>NUCLEOTIDE SEQUENCE [LARGE SCALE GENOMIC DNA]</scope>
    <source>
        <strain evidence="2 3">NL1</strain>
    </source>
</reference>
<proteinExistence type="predicted"/>
<protein>
    <submittedName>
        <fullName evidence="2">Uncharacterized protein</fullName>
    </submittedName>
</protein>
<sequence length="56" mass="6198">MRGRACVVSENGERGEIEEPTDDEDEFGVEEPWGQPSPEDEDDDEGEDDTGAGARW</sequence>
<organism evidence="2 3">
    <name type="scientific">Diplocarpon coronariae</name>
    <dbReference type="NCBI Taxonomy" id="2795749"/>
    <lineage>
        <taxon>Eukaryota</taxon>
        <taxon>Fungi</taxon>
        <taxon>Dikarya</taxon>
        <taxon>Ascomycota</taxon>
        <taxon>Pezizomycotina</taxon>
        <taxon>Leotiomycetes</taxon>
        <taxon>Helotiales</taxon>
        <taxon>Drepanopezizaceae</taxon>
        <taxon>Diplocarpon</taxon>
    </lineage>
</organism>